<dbReference type="EMBL" id="JBITLV010000001">
    <property type="protein sequence ID" value="MFI7586329.1"/>
    <property type="molecule type" value="Genomic_DNA"/>
</dbReference>
<gene>
    <name evidence="2" type="ORF">ACIB24_04575</name>
</gene>
<proteinExistence type="predicted"/>
<evidence type="ECO:0000313" key="2">
    <source>
        <dbReference type="EMBL" id="MFI7586329.1"/>
    </source>
</evidence>
<protein>
    <submittedName>
        <fullName evidence="2">DUF742 domain-containing protein</fullName>
    </submittedName>
</protein>
<dbReference type="Pfam" id="PF05331">
    <property type="entry name" value="DUF742"/>
    <property type="match status" value="1"/>
</dbReference>
<organism evidence="2 3">
    <name type="scientific">Spongisporangium articulatum</name>
    <dbReference type="NCBI Taxonomy" id="3362603"/>
    <lineage>
        <taxon>Bacteria</taxon>
        <taxon>Bacillati</taxon>
        <taxon>Actinomycetota</taxon>
        <taxon>Actinomycetes</taxon>
        <taxon>Kineosporiales</taxon>
        <taxon>Kineosporiaceae</taxon>
        <taxon>Spongisporangium</taxon>
    </lineage>
</organism>
<dbReference type="Proteomes" id="UP001612915">
    <property type="component" value="Unassembled WGS sequence"/>
</dbReference>
<keyword evidence="3" id="KW-1185">Reference proteome</keyword>
<feature type="region of interest" description="Disordered" evidence="1">
    <location>
        <begin position="1"/>
        <end position="29"/>
    </location>
</feature>
<accession>A0ABW8AIZ8</accession>
<evidence type="ECO:0000313" key="3">
    <source>
        <dbReference type="Proteomes" id="UP001612915"/>
    </source>
</evidence>
<evidence type="ECO:0000256" key="1">
    <source>
        <dbReference type="SAM" id="MobiDB-lite"/>
    </source>
</evidence>
<comment type="caution">
    <text evidence="2">The sequence shown here is derived from an EMBL/GenBank/DDBJ whole genome shotgun (WGS) entry which is preliminary data.</text>
</comment>
<reference evidence="2 3" key="1">
    <citation type="submission" date="2024-10" db="EMBL/GenBank/DDBJ databases">
        <title>The Natural Products Discovery Center: Release of the First 8490 Sequenced Strains for Exploring Actinobacteria Biosynthetic Diversity.</title>
        <authorList>
            <person name="Kalkreuter E."/>
            <person name="Kautsar S.A."/>
            <person name="Yang D."/>
            <person name="Bader C.D."/>
            <person name="Teijaro C.N."/>
            <person name="Fluegel L."/>
            <person name="Davis C.M."/>
            <person name="Simpson J.R."/>
            <person name="Lauterbach L."/>
            <person name="Steele A.D."/>
            <person name="Gui C."/>
            <person name="Meng S."/>
            <person name="Li G."/>
            <person name="Viehrig K."/>
            <person name="Ye F."/>
            <person name="Su P."/>
            <person name="Kiefer A.F."/>
            <person name="Nichols A."/>
            <person name="Cepeda A.J."/>
            <person name="Yan W."/>
            <person name="Fan B."/>
            <person name="Jiang Y."/>
            <person name="Adhikari A."/>
            <person name="Zheng C.-J."/>
            <person name="Schuster L."/>
            <person name="Cowan T.M."/>
            <person name="Smanski M.J."/>
            <person name="Chevrette M.G."/>
            <person name="De Carvalho L.P.S."/>
            <person name="Shen B."/>
        </authorList>
    </citation>
    <scope>NUCLEOTIDE SEQUENCE [LARGE SCALE GENOMIC DNA]</scope>
    <source>
        <strain evidence="2 3">NPDC049639</strain>
    </source>
</reference>
<dbReference type="PANTHER" id="PTHR36221">
    <property type="entry name" value="DUF742 DOMAIN-CONTAINING PROTEIN"/>
    <property type="match status" value="1"/>
</dbReference>
<sequence>MDDFGPQDVGEPAPSMVRPYARTGGRTRPSHDFDLEALVVATAGGRDAGRAEMLPLEHETVIELCEGTVSVAEIAARLHTPLGVARVIIADMVELGLVEVLATANGSGDERDPAFLRRVLSGLQRL</sequence>
<dbReference type="InterPro" id="IPR007995">
    <property type="entry name" value="DUF742"/>
</dbReference>
<dbReference type="RefSeq" id="WP_398275787.1">
    <property type="nucleotide sequence ID" value="NZ_JBITLV010000001.1"/>
</dbReference>
<name>A0ABW8AIZ8_9ACTN</name>
<dbReference type="PANTHER" id="PTHR36221:SF1">
    <property type="entry name" value="DUF742 DOMAIN-CONTAINING PROTEIN"/>
    <property type="match status" value="1"/>
</dbReference>